<proteinExistence type="predicted"/>
<comment type="caution">
    <text evidence="1">The sequence shown here is derived from an EMBL/GenBank/DDBJ whole genome shotgun (WGS) entry which is preliminary data.</text>
</comment>
<reference evidence="2" key="1">
    <citation type="journal article" date="2022" name="Mol. Ecol. Resour.">
        <title>The genomes of chicory, endive, great burdock and yacon provide insights into Asteraceae palaeo-polyploidization history and plant inulin production.</title>
        <authorList>
            <person name="Fan W."/>
            <person name="Wang S."/>
            <person name="Wang H."/>
            <person name="Wang A."/>
            <person name="Jiang F."/>
            <person name="Liu H."/>
            <person name="Zhao H."/>
            <person name="Xu D."/>
            <person name="Zhang Y."/>
        </authorList>
    </citation>
    <scope>NUCLEOTIDE SEQUENCE [LARGE SCALE GENOMIC DNA]</scope>
    <source>
        <strain evidence="2">cv. Punajuju</strain>
    </source>
</reference>
<dbReference type="Proteomes" id="UP001055811">
    <property type="component" value="Linkage Group LG04"/>
</dbReference>
<accession>A0ACB9DRY3</accession>
<protein>
    <submittedName>
        <fullName evidence="1">Uncharacterized protein</fullName>
    </submittedName>
</protein>
<evidence type="ECO:0000313" key="1">
    <source>
        <dbReference type="EMBL" id="KAI3749429.1"/>
    </source>
</evidence>
<name>A0ACB9DRY3_CICIN</name>
<evidence type="ECO:0000313" key="2">
    <source>
        <dbReference type="Proteomes" id="UP001055811"/>
    </source>
</evidence>
<organism evidence="1 2">
    <name type="scientific">Cichorium intybus</name>
    <name type="common">Chicory</name>
    <dbReference type="NCBI Taxonomy" id="13427"/>
    <lineage>
        <taxon>Eukaryota</taxon>
        <taxon>Viridiplantae</taxon>
        <taxon>Streptophyta</taxon>
        <taxon>Embryophyta</taxon>
        <taxon>Tracheophyta</taxon>
        <taxon>Spermatophyta</taxon>
        <taxon>Magnoliopsida</taxon>
        <taxon>eudicotyledons</taxon>
        <taxon>Gunneridae</taxon>
        <taxon>Pentapetalae</taxon>
        <taxon>asterids</taxon>
        <taxon>campanulids</taxon>
        <taxon>Asterales</taxon>
        <taxon>Asteraceae</taxon>
        <taxon>Cichorioideae</taxon>
        <taxon>Cichorieae</taxon>
        <taxon>Cichoriinae</taxon>
        <taxon>Cichorium</taxon>
    </lineage>
</organism>
<sequence length="243" mass="27991">MENNIVKWEEENAVNLQLGIEEDISSEEGDYVDVSEEESPEDYSDEESQAESIETIHRESGPEIEFNYDKRATLINKINENFWGDENLPTEGHKVEKGGIKESFLHNDFDTLITNEDSSIPLSFQSGDKSRPTQVEDNSFNYSIQTMENRRLVIKPHDFPISEKTINSQRSNKEVEKVEATYENISDKMKFLLSRTTPIGKKLKMVDEEESDKSFLDSEASKGKRNSDVNLKLEKRITRRALD</sequence>
<dbReference type="EMBL" id="CM042012">
    <property type="protein sequence ID" value="KAI3749429.1"/>
    <property type="molecule type" value="Genomic_DNA"/>
</dbReference>
<reference evidence="1 2" key="2">
    <citation type="journal article" date="2022" name="Mol. Ecol. Resour.">
        <title>The genomes of chicory, endive, great burdock and yacon provide insights into Asteraceae paleo-polyploidization history and plant inulin production.</title>
        <authorList>
            <person name="Fan W."/>
            <person name="Wang S."/>
            <person name="Wang H."/>
            <person name="Wang A."/>
            <person name="Jiang F."/>
            <person name="Liu H."/>
            <person name="Zhao H."/>
            <person name="Xu D."/>
            <person name="Zhang Y."/>
        </authorList>
    </citation>
    <scope>NUCLEOTIDE SEQUENCE [LARGE SCALE GENOMIC DNA]</scope>
    <source>
        <strain evidence="2">cv. Punajuju</strain>
        <tissue evidence="1">Leaves</tissue>
    </source>
</reference>
<keyword evidence="2" id="KW-1185">Reference proteome</keyword>
<gene>
    <name evidence="1" type="ORF">L2E82_20041</name>
</gene>